<protein>
    <submittedName>
        <fullName evidence="1">Uncharacterized protein</fullName>
    </submittedName>
</protein>
<proteinExistence type="predicted"/>
<keyword evidence="3" id="KW-1185">Reference proteome</keyword>
<dbReference type="EMBL" id="CAKKNE010000004">
    <property type="protein sequence ID" value="CAH0374060.1"/>
    <property type="molecule type" value="Genomic_DNA"/>
</dbReference>
<reference evidence="1" key="1">
    <citation type="submission" date="2021-01" db="EMBL/GenBank/DDBJ databases">
        <authorList>
            <person name="Corre E."/>
            <person name="Pelletier E."/>
            <person name="Niang G."/>
            <person name="Scheremetjew M."/>
            <person name="Finn R."/>
            <person name="Kale V."/>
            <person name="Holt S."/>
            <person name="Cochrane G."/>
            <person name="Meng A."/>
            <person name="Brown T."/>
            <person name="Cohen L."/>
        </authorList>
    </citation>
    <scope>NUCLEOTIDE SEQUENCE</scope>
    <source>
        <strain evidence="1">CCMP1756</strain>
    </source>
</reference>
<gene>
    <name evidence="1" type="ORF">PCAL00307_LOCUS6550</name>
    <name evidence="2" type="ORF">PECAL_4P13180</name>
</gene>
<dbReference type="AlphaFoldDB" id="A0A7S4E5S4"/>
<sequence>MMLPSIRTAARRAARTTQPLARSYAPSITYSGGQASEGQGGFYGSGGARVAKGPVSWDTKAVASSEAISTLTGLMEEAFKLEEVIRTGDALDEKVIEAKGNLKKLMTGDEVTELLEGLEMGGEPVWGLSTKERHLVREAKEKIHAV</sequence>
<evidence type="ECO:0000313" key="2">
    <source>
        <dbReference type="EMBL" id="CAH0374060.1"/>
    </source>
</evidence>
<dbReference type="EMBL" id="HBIW01007774">
    <property type="protein sequence ID" value="CAE0691114.1"/>
    <property type="molecule type" value="Transcribed_RNA"/>
</dbReference>
<name>A0A7S4E5S4_9STRA</name>
<dbReference type="Proteomes" id="UP000789595">
    <property type="component" value="Unassembled WGS sequence"/>
</dbReference>
<evidence type="ECO:0000313" key="1">
    <source>
        <dbReference type="EMBL" id="CAE0691114.1"/>
    </source>
</evidence>
<accession>A0A7S4E5S4</accession>
<reference evidence="2" key="2">
    <citation type="submission" date="2021-11" db="EMBL/GenBank/DDBJ databases">
        <authorList>
            <consortium name="Genoscope - CEA"/>
            <person name="William W."/>
        </authorList>
    </citation>
    <scope>NUCLEOTIDE SEQUENCE</scope>
</reference>
<evidence type="ECO:0000313" key="3">
    <source>
        <dbReference type="Proteomes" id="UP000789595"/>
    </source>
</evidence>
<dbReference type="OrthoDB" id="44564at2759"/>
<organism evidence="1">
    <name type="scientific">Pelagomonas calceolata</name>
    <dbReference type="NCBI Taxonomy" id="35677"/>
    <lineage>
        <taxon>Eukaryota</taxon>
        <taxon>Sar</taxon>
        <taxon>Stramenopiles</taxon>
        <taxon>Ochrophyta</taxon>
        <taxon>Pelagophyceae</taxon>
        <taxon>Pelagomonadales</taxon>
        <taxon>Pelagomonadaceae</taxon>
        <taxon>Pelagomonas</taxon>
    </lineage>
</organism>